<organism evidence="1 2">
    <name type="scientific">Pontibacter anaerobius</name>
    <dbReference type="NCBI Taxonomy" id="2993940"/>
    <lineage>
        <taxon>Bacteria</taxon>
        <taxon>Pseudomonadati</taxon>
        <taxon>Bacteroidota</taxon>
        <taxon>Cytophagia</taxon>
        <taxon>Cytophagales</taxon>
        <taxon>Hymenobacteraceae</taxon>
        <taxon>Pontibacter</taxon>
    </lineage>
</organism>
<name>A0ABT3RHY0_9BACT</name>
<dbReference type="Proteomes" id="UP001207228">
    <property type="component" value="Unassembled WGS sequence"/>
</dbReference>
<evidence type="ECO:0000313" key="2">
    <source>
        <dbReference type="Proteomes" id="UP001207228"/>
    </source>
</evidence>
<evidence type="ECO:0000313" key="1">
    <source>
        <dbReference type="EMBL" id="MCX2741108.1"/>
    </source>
</evidence>
<reference evidence="1 2" key="1">
    <citation type="submission" date="2022-11" db="EMBL/GenBank/DDBJ databases">
        <title>The characterization of three novel Bacteroidetes species and genomic analysis of their roles in tidal elemental geochemical cycles.</title>
        <authorList>
            <person name="Ma K.-J."/>
        </authorList>
    </citation>
    <scope>NUCLEOTIDE SEQUENCE [LARGE SCALE GENOMIC DNA]</scope>
    <source>
        <strain evidence="1 2">M82</strain>
    </source>
</reference>
<keyword evidence="2" id="KW-1185">Reference proteome</keyword>
<accession>A0ABT3RHY0</accession>
<dbReference type="EMBL" id="JAPFQO010000009">
    <property type="protein sequence ID" value="MCX2741108.1"/>
    <property type="molecule type" value="Genomic_DNA"/>
</dbReference>
<protein>
    <submittedName>
        <fullName evidence="1">Uncharacterized protein</fullName>
    </submittedName>
</protein>
<proteinExistence type="predicted"/>
<sequence>MTKKMNYNDLKDQELFVEASAIRFYMRQEGWVNRGEVVSYRDTYVQDRDQAPATQEQNVQYASRQRSWIEWPKFA</sequence>
<dbReference type="RefSeq" id="WP_266053211.1">
    <property type="nucleotide sequence ID" value="NZ_JAPFQO010000009.1"/>
</dbReference>
<gene>
    <name evidence="1" type="ORF">OO017_14210</name>
</gene>
<comment type="caution">
    <text evidence="1">The sequence shown here is derived from an EMBL/GenBank/DDBJ whole genome shotgun (WGS) entry which is preliminary data.</text>
</comment>